<feature type="region of interest" description="Disordered" evidence="4">
    <location>
        <begin position="63"/>
        <end position="88"/>
    </location>
</feature>
<dbReference type="PANTHER" id="PTHR35008:SF4">
    <property type="entry name" value="BLL4482 PROTEIN"/>
    <property type="match status" value="1"/>
</dbReference>
<dbReference type="SUPFAM" id="SSF46626">
    <property type="entry name" value="Cytochrome c"/>
    <property type="match status" value="1"/>
</dbReference>
<evidence type="ECO:0000256" key="2">
    <source>
        <dbReference type="ARBA" id="ARBA00022723"/>
    </source>
</evidence>
<evidence type="ECO:0000256" key="4">
    <source>
        <dbReference type="SAM" id="MobiDB-lite"/>
    </source>
</evidence>
<protein>
    <recommendedName>
        <fullName evidence="5">Cytochrome c domain-containing protein</fullName>
    </recommendedName>
</protein>
<reference evidence="6" key="1">
    <citation type="journal article" date="2015" name="Nature">
        <title>Complex archaea that bridge the gap between prokaryotes and eukaryotes.</title>
        <authorList>
            <person name="Spang A."/>
            <person name="Saw J.H."/>
            <person name="Jorgensen S.L."/>
            <person name="Zaremba-Niedzwiedzka K."/>
            <person name="Martijn J."/>
            <person name="Lind A.E."/>
            <person name="van Eijk R."/>
            <person name="Schleper C."/>
            <person name="Guy L."/>
            <person name="Ettema T.J."/>
        </authorList>
    </citation>
    <scope>NUCLEOTIDE SEQUENCE</scope>
</reference>
<dbReference type="Gene3D" id="1.10.760.10">
    <property type="entry name" value="Cytochrome c-like domain"/>
    <property type="match status" value="1"/>
</dbReference>
<dbReference type="GO" id="GO:0009055">
    <property type="term" value="F:electron transfer activity"/>
    <property type="evidence" value="ECO:0007669"/>
    <property type="project" value="InterPro"/>
</dbReference>
<dbReference type="InterPro" id="IPR051459">
    <property type="entry name" value="Cytochrome_c-type_DH"/>
</dbReference>
<feature type="domain" description="Cytochrome c" evidence="5">
    <location>
        <begin position="41"/>
        <end position="139"/>
    </location>
</feature>
<dbReference type="GO" id="GO:0020037">
    <property type="term" value="F:heme binding"/>
    <property type="evidence" value="ECO:0007669"/>
    <property type="project" value="InterPro"/>
</dbReference>
<dbReference type="PANTHER" id="PTHR35008">
    <property type="entry name" value="BLL4482 PROTEIN-RELATED"/>
    <property type="match status" value="1"/>
</dbReference>
<evidence type="ECO:0000259" key="5">
    <source>
        <dbReference type="PROSITE" id="PS51007"/>
    </source>
</evidence>
<accession>A0A0F9RIP0</accession>
<proteinExistence type="predicted"/>
<sequence>MVALTSGRLSMNKWVYSLVLLAAPVFADASGGPGSSESAPTGVAQGRQIYEQYCAACHGRQGEGAANWKKPDEKGEIPPPPHDETGHTWRHSDAMLFKMIANGWRHPFNKSDRLTMPAFGKQMTAQEIQSVIDYLKTLWTEEQRDYQKTESQ</sequence>
<dbReference type="AlphaFoldDB" id="A0A0F9RIP0"/>
<dbReference type="PROSITE" id="PS51007">
    <property type="entry name" value="CYTC"/>
    <property type="match status" value="1"/>
</dbReference>
<evidence type="ECO:0000256" key="3">
    <source>
        <dbReference type="ARBA" id="ARBA00023004"/>
    </source>
</evidence>
<evidence type="ECO:0000313" key="6">
    <source>
        <dbReference type="EMBL" id="KKN54654.1"/>
    </source>
</evidence>
<dbReference type="Pfam" id="PF13442">
    <property type="entry name" value="Cytochrome_CBB3"/>
    <property type="match status" value="1"/>
</dbReference>
<name>A0A0F9RIP0_9ZZZZ</name>
<comment type="caution">
    <text evidence="6">The sequence shown here is derived from an EMBL/GenBank/DDBJ whole genome shotgun (WGS) entry which is preliminary data.</text>
</comment>
<keyword evidence="1" id="KW-0349">Heme</keyword>
<dbReference type="InterPro" id="IPR036909">
    <property type="entry name" value="Cyt_c-like_dom_sf"/>
</dbReference>
<keyword evidence="3" id="KW-0408">Iron</keyword>
<keyword evidence="2" id="KW-0479">Metal-binding</keyword>
<dbReference type="GO" id="GO:0046872">
    <property type="term" value="F:metal ion binding"/>
    <property type="evidence" value="ECO:0007669"/>
    <property type="project" value="UniProtKB-KW"/>
</dbReference>
<dbReference type="EMBL" id="LAZR01000919">
    <property type="protein sequence ID" value="KKN54654.1"/>
    <property type="molecule type" value="Genomic_DNA"/>
</dbReference>
<organism evidence="6">
    <name type="scientific">marine sediment metagenome</name>
    <dbReference type="NCBI Taxonomy" id="412755"/>
    <lineage>
        <taxon>unclassified sequences</taxon>
        <taxon>metagenomes</taxon>
        <taxon>ecological metagenomes</taxon>
    </lineage>
</organism>
<evidence type="ECO:0000256" key="1">
    <source>
        <dbReference type="ARBA" id="ARBA00022617"/>
    </source>
</evidence>
<dbReference type="InterPro" id="IPR009056">
    <property type="entry name" value="Cyt_c-like_dom"/>
</dbReference>
<gene>
    <name evidence="6" type="ORF">LCGC14_0590270</name>
</gene>
<feature type="compositionally biased region" description="Basic and acidic residues" evidence="4">
    <location>
        <begin position="69"/>
        <end position="88"/>
    </location>
</feature>